<dbReference type="PROSITE" id="PS51257">
    <property type="entry name" value="PROKAR_LIPOPROTEIN"/>
    <property type="match status" value="1"/>
</dbReference>
<protein>
    <submittedName>
        <fullName evidence="9">BMP family ABC transporter substrate-binding protein</fullName>
    </submittedName>
</protein>
<dbReference type="CDD" id="cd06354">
    <property type="entry name" value="PBP1_PrnA-like"/>
    <property type="match status" value="1"/>
</dbReference>
<keyword evidence="10" id="KW-1185">Reference proteome</keyword>
<dbReference type="SUPFAM" id="SSF53822">
    <property type="entry name" value="Periplasmic binding protein-like I"/>
    <property type="match status" value="1"/>
</dbReference>
<proteinExistence type="inferred from homology"/>
<evidence type="ECO:0000256" key="7">
    <source>
        <dbReference type="SAM" id="SignalP"/>
    </source>
</evidence>
<feature type="domain" description="ABC transporter substrate-binding protein PnrA-like" evidence="8">
    <location>
        <begin position="49"/>
        <end position="216"/>
    </location>
</feature>
<feature type="domain" description="ABC transporter substrate-binding protein PnrA-like" evidence="8">
    <location>
        <begin position="222"/>
        <end position="360"/>
    </location>
</feature>
<evidence type="ECO:0000256" key="4">
    <source>
        <dbReference type="ARBA" id="ARBA00022729"/>
    </source>
</evidence>
<dbReference type="EMBL" id="CP115965">
    <property type="protein sequence ID" value="WZW99637.1"/>
    <property type="molecule type" value="Genomic_DNA"/>
</dbReference>
<reference evidence="9 10" key="1">
    <citation type="journal article" date="2023" name="Environ Microbiome">
        <title>A coral-associated actinobacterium mitigates coral bleaching under heat stress.</title>
        <authorList>
            <person name="Li J."/>
            <person name="Zou Y."/>
            <person name="Li Q."/>
            <person name="Zhang J."/>
            <person name="Bourne D.G."/>
            <person name="Lyu Y."/>
            <person name="Liu C."/>
            <person name="Zhang S."/>
        </authorList>
    </citation>
    <scope>NUCLEOTIDE SEQUENCE [LARGE SCALE GENOMIC DNA]</scope>
    <source>
        <strain evidence="9 10">SCSIO 13291</strain>
    </source>
</reference>
<comment type="similarity">
    <text evidence="2">Belongs to the BMP lipoprotein family.</text>
</comment>
<dbReference type="InterPro" id="IPR003760">
    <property type="entry name" value="PnrA-like"/>
</dbReference>
<organism evidence="9 10">
    <name type="scientific">Propioniciclava soli</name>
    <dbReference type="NCBI Taxonomy" id="2775081"/>
    <lineage>
        <taxon>Bacteria</taxon>
        <taxon>Bacillati</taxon>
        <taxon>Actinomycetota</taxon>
        <taxon>Actinomycetes</taxon>
        <taxon>Propionibacteriales</taxon>
        <taxon>Propionibacteriaceae</taxon>
        <taxon>Propioniciclava</taxon>
    </lineage>
</organism>
<accession>A0ABZ3CA37</accession>
<evidence type="ECO:0000256" key="1">
    <source>
        <dbReference type="ARBA" id="ARBA00004193"/>
    </source>
</evidence>
<dbReference type="InterPro" id="IPR050957">
    <property type="entry name" value="BMP_lipoprotein"/>
</dbReference>
<keyword evidence="3" id="KW-1003">Cell membrane</keyword>
<evidence type="ECO:0000313" key="9">
    <source>
        <dbReference type="EMBL" id="WZW99637.1"/>
    </source>
</evidence>
<comment type="subcellular location">
    <subcellularLocation>
        <location evidence="1">Cell membrane</location>
        <topology evidence="1">Lipid-anchor</topology>
    </subcellularLocation>
</comment>
<dbReference type="PANTHER" id="PTHR34296">
    <property type="entry name" value="TRANSCRIPTIONAL ACTIVATOR PROTEIN MED"/>
    <property type="match status" value="1"/>
</dbReference>
<gene>
    <name evidence="9" type="ORF">PCC79_05420</name>
</gene>
<dbReference type="RefSeq" id="WP_232548856.1">
    <property type="nucleotide sequence ID" value="NZ_CP115965.1"/>
</dbReference>
<dbReference type="InterPro" id="IPR028082">
    <property type="entry name" value="Peripla_BP_I"/>
</dbReference>
<evidence type="ECO:0000256" key="3">
    <source>
        <dbReference type="ARBA" id="ARBA00022475"/>
    </source>
</evidence>
<feature type="chain" id="PRO_5047353768" evidence="7">
    <location>
        <begin position="27"/>
        <end position="361"/>
    </location>
</feature>
<sequence>MKKTLIGTGLAAALVLGGCASPPPTATPDTTAGTSTGTAAAGASDFLACMVSDEGGFDDKSFNETSYKGMMDAKSELGIQTREIQSDTTASYAGNVQSMVDADCDVIVTVGFALGDATQASAEANPDIDYAIVDFAYDAPLDNVKGLTFNTAEPAFLAGYLAASMSKTGTVGTYGGAPYPTVTIFMDGYAQGVAHYNEVKGTDVQVVGWNSDTQDGAFIPGNNFSDVAGAKQLATNLVSQGADVILPVAGPASEGGLQVAQESGGNVVSMWVDSDGYLSMEQYASVIPTSVGKAMDVAVTDAIRASFEDSFDNEVFVGTLDNEGVYLAPYHDFEDQISDETKAEIEQLKQDIIDGTITVNS</sequence>
<keyword evidence="4 7" id="KW-0732">Signal</keyword>
<dbReference type="PANTHER" id="PTHR34296:SF2">
    <property type="entry name" value="ABC TRANSPORTER GUANOSINE-BINDING PROTEIN NUPN"/>
    <property type="match status" value="1"/>
</dbReference>
<keyword evidence="5" id="KW-0472">Membrane</keyword>
<evidence type="ECO:0000256" key="5">
    <source>
        <dbReference type="ARBA" id="ARBA00023136"/>
    </source>
</evidence>
<keyword evidence="6" id="KW-0449">Lipoprotein</keyword>
<name>A0ABZ3CA37_9ACTN</name>
<dbReference type="Pfam" id="PF02608">
    <property type="entry name" value="Bmp"/>
    <property type="match status" value="2"/>
</dbReference>
<evidence type="ECO:0000259" key="8">
    <source>
        <dbReference type="Pfam" id="PF02608"/>
    </source>
</evidence>
<evidence type="ECO:0000256" key="6">
    <source>
        <dbReference type="ARBA" id="ARBA00023288"/>
    </source>
</evidence>
<feature type="signal peptide" evidence="7">
    <location>
        <begin position="1"/>
        <end position="26"/>
    </location>
</feature>
<evidence type="ECO:0000256" key="2">
    <source>
        <dbReference type="ARBA" id="ARBA00008610"/>
    </source>
</evidence>
<evidence type="ECO:0000313" key="10">
    <source>
        <dbReference type="Proteomes" id="UP001434337"/>
    </source>
</evidence>
<dbReference type="Gene3D" id="3.40.50.2300">
    <property type="match status" value="2"/>
</dbReference>
<dbReference type="Proteomes" id="UP001434337">
    <property type="component" value="Chromosome"/>
</dbReference>